<dbReference type="EMBL" id="BMDW01000002">
    <property type="protein sequence ID" value="GGA36591.1"/>
    <property type="molecule type" value="Genomic_DNA"/>
</dbReference>
<evidence type="ECO:0000313" key="4">
    <source>
        <dbReference type="Proteomes" id="UP000618591"/>
    </source>
</evidence>
<dbReference type="Proteomes" id="UP000618591">
    <property type="component" value="Unassembled WGS sequence"/>
</dbReference>
<dbReference type="InterPro" id="IPR051122">
    <property type="entry name" value="SDR_DHRS6-like"/>
</dbReference>
<keyword evidence="2" id="KW-0560">Oxidoreductase</keyword>
<sequence length="262" mass="27498">MNIGAHYLGKRVVVTGCSSGIGQATARLLVEAGADVHGLDIKPAELDLASFRYLDLRDLRSIDSAALSISGPIDALFNCAGIPPGPSPIDVMKVNFVGTRYLTELLVPKMAPGSAVANVASNGGAGWPQRLALLKELTATESFEAAAAWYEQNAPALPSAYSVSKEAVIVWTMRASGDWIKRGIRVNCTSPGAVQTPMLDEIQKVTPAALIDVVAQPIGRRSSAEEQAWPLLFLNCPLASYINGATLPVDGGFIASGIVAAR</sequence>
<proteinExistence type="inferred from homology"/>
<dbReference type="Gene3D" id="3.40.50.720">
    <property type="entry name" value="NAD(P)-binding Rossmann-like Domain"/>
    <property type="match status" value="1"/>
</dbReference>
<reference evidence="4" key="1">
    <citation type="journal article" date="2019" name="Int. J. Syst. Evol. Microbiol.">
        <title>The Global Catalogue of Microorganisms (GCM) 10K type strain sequencing project: providing services to taxonomists for standard genome sequencing and annotation.</title>
        <authorList>
            <consortium name="The Broad Institute Genomics Platform"/>
            <consortium name="The Broad Institute Genome Sequencing Center for Infectious Disease"/>
            <person name="Wu L."/>
            <person name="Ma J."/>
        </authorList>
    </citation>
    <scope>NUCLEOTIDE SEQUENCE [LARGE SCALE GENOMIC DNA]</scope>
    <source>
        <strain evidence="4">CGMCC 1.10106</strain>
    </source>
</reference>
<dbReference type="Pfam" id="PF00106">
    <property type="entry name" value="adh_short"/>
    <property type="match status" value="1"/>
</dbReference>
<dbReference type="PRINTS" id="PR00081">
    <property type="entry name" value="GDHRDH"/>
</dbReference>
<gene>
    <name evidence="3" type="ORF">GCM10011395_03620</name>
</gene>
<evidence type="ECO:0000256" key="1">
    <source>
        <dbReference type="ARBA" id="ARBA00006484"/>
    </source>
</evidence>
<dbReference type="InterPro" id="IPR002347">
    <property type="entry name" value="SDR_fam"/>
</dbReference>
<evidence type="ECO:0000256" key="2">
    <source>
        <dbReference type="ARBA" id="ARBA00023002"/>
    </source>
</evidence>
<dbReference type="PANTHER" id="PTHR43477:SF1">
    <property type="entry name" value="DIHYDROANTICAPSIN 7-DEHYDROGENASE"/>
    <property type="match status" value="1"/>
</dbReference>
<name>A0ABQ1G5J3_9SPHN</name>
<comment type="caution">
    <text evidence="3">The sequence shown here is derived from an EMBL/GenBank/DDBJ whole genome shotgun (WGS) entry which is preliminary data.</text>
</comment>
<comment type="similarity">
    <text evidence="1">Belongs to the short-chain dehydrogenases/reductases (SDR) family.</text>
</comment>
<dbReference type="PANTHER" id="PTHR43477">
    <property type="entry name" value="DIHYDROANTICAPSIN 7-DEHYDROGENASE"/>
    <property type="match status" value="1"/>
</dbReference>
<dbReference type="Pfam" id="PF13561">
    <property type="entry name" value="adh_short_C2"/>
    <property type="match status" value="1"/>
</dbReference>
<organism evidence="3 4">
    <name type="scientific">Sphingomonas psychrolutea</name>
    <dbReference type="NCBI Taxonomy" id="1259676"/>
    <lineage>
        <taxon>Bacteria</taxon>
        <taxon>Pseudomonadati</taxon>
        <taxon>Pseudomonadota</taxon>
        <taxon>Alphaproteobacteria</taxon>
        <taxon>Sphingomonadales</taxon>
        <taxon>Sphingomonadaceae</taxon>
        <taxon>Sphingomonas</taxon>
    </lineage>
</organism>
<dbReference type="NCBIfam" id="NF009092">
    <property type="entry name" value="PRK12428.1"/>
    <property type="match status" value="1"/>
</dbReference>
<protein>
    <submittedName>
        <fullName evidence="3">3-alpha-hydroxysteroid dehydrogenase</fullName>
    </submittedName>
</protein>
<dbReference type="SUPFAM" id="SSF51735">
    <property type="entry name" value="NAD(P)-binding Rossmann-fold domains"/>
    <property type="match status" value="1"/>
</dbReference>
<dbReference type="InterPro" id="IPR036291">
    <property type="entry name" value="NAD(P)-bd_dom_sf"/>
</dbReference>
<dbReference type="RefSeq" id="WP_188445074.1">
    <property type="nucleotide sequence ID" value="NZ_BMDW01000002.1"/>
</dbReference>
<keyword evidence="4" id="KW-1185">Reference proteome</keyword>
<accession>A0ABQ1G5J3</accession>
<evidence type="ECO:0000313" key="3">
    <source>
        <dbReference type="EMBL" id="GGA36591.1"/>
    </source>
</evidence>